<proteinExistence type="predicted"/>
<name>A0ABS1SET9_9MICO</name>
<evidence type="ECO:0000313" key="3">
    <source>
        <dbReference type="Proteomes" id="UP001645859"/>
    </source>
</evidence>
<protein>
    <submittedName>
        <fullName evidence="2">Uncharacterized protein</fullName>
    </submittedName>
</protein>
<gene>
    <name evidence="2" type="ORF">D3230_07095</name>
</gene>
<feature type="region of interest" description="Disordered" evidence="1">
    <location>
        <begin position="391"/>
        <end position="411"/>
    </location>
</feature>
<sequence>MTSATHDITFDSQSGAALPTELRDAAALGANAAERAALWDVERELWTPRTSTARDSSGSVLGAALTAARPFSAYRKIVDVVAGSAEVWAALVAAARDDLAGEPGTEEHPAPLAVHFEEHLTLAPLTEAQRAALEAAGFAAAGTPVPSVPSTRAEEPSAVAAWSFWRVPAPTRTAPYYGQTTDVTCGAVAALTALEQRGLGDFQADNGAENRAAEIAFWRRATNLPACEPIGLAVETAKLGADSGTLSARPHIFLSTPDPVFIEEFSEQTWEQELRIDLQLESLRQAEALGLPLERRWLEVDEIVSFVRGGAQVLLLIDLTELIADPTPHWVLATEVVGDALLIADPWVQAPNGETWVDTFALPLPFATIDRVTRWGDPAFRGAIVLPAEPGSRPVGASSEQASPAQSGLAG</sequence>
<evidence type="ECO:0000313" key="2">
    <source>
        <dbReference type="EMBL" id="MBL3679063.1"/>
    </source>
</evidence>
<dbReference type="Pfam" id="PF11814">
    <property type="entry name" value="DUF3335"/>
    <property type="match status" value="1"/>
</dbReference>
<keyword evidence="3" id="KW-1185">Reference proteome</keyword>
<accession>A0ABS1SET9</accession>
<comment type="caution">
    <text evidence="2">The sequence shown here is derived from an EMBL/GenBank/DDBJ whole genome shotgun (WGS) entry which is preliminary data.</text>
</comment>
<dbReference type="Proteomes" id="UP001645859">
    <property type="component" value="Unassembled WGS sequence"/>
</dbReference>
<reference evidence="2 3" key="1">
    <citation type="submission" date="2018-09" db="EMBL/GenBank/DDBJ databases">
        <title>Comparative genomics of Leucobacter spp.</title>
        <authorList>
            <person name="Reis A.C."/>
            <person name="Kolvenbach B.A."/>
            <person name="Corvini P.F.X."/>
            <person name="Nunes O.C."/>
        </authorList>
    </citation>
    <scope>NUCLEOTIDE SEQUENCE [LARGE SCALE GENOMIC DNA]</scope>
    <source>
        <strain evidence="2 3">TAN 31504</strain>
    </source>
</reference>
<dbReference type="InterPro" id="IPR021770">
    <property type="entry name" value="DUF3335"/>
</dbReference>
<feature type="compositionally biased region" description="Polar residues" evidence="1">
    <location>
        <begin position="398"/>
        <end position="411"/>
    </location>
</feature>
<organism evidence="2 3">
    <name type="scientific">Leucobacter chromiireducens subsp. solipictus</name>
    <dbReference type="NCBI Taxonomy" id="398235"/>
    <lineage>
        <taxon>Bacteria</taxon>
        <taxon>Bacillati</taxon>
        <taxon>Actinomycetota</taxon>
        <taxon>Actinomycetes</taxon>
        <taxon>Micrococcales</taxon>
        <taxon>Microbacteriaceae</taxon>
        <taxon>Leucobacter</taxon>
    </lineage>
</organism>
<evidence type="ECO:0000256" key="1">
    <source>
        <dbReference type="SAM" id="MobiDB-lite"/>
    </source>
</evidence>
<dbReference type="EMBL" id="QYAC01000003">
    <property type="protein sequence ID" value="MBL3679063.1"/>
    <property type="molecule type" value="Genomic_DNA"/>
</dbReference>
<dbReference type="RefSeq" id="WP_202344328.1">
    <property type="nucleotide sequence ID" value="NZ_BAAAPI010000013.1"/>
</dbReference>